<evidence type="ECO:0000313" key="2">
    <source>
        <dbReference type="Proteomes" id="UP001501251"/>
    </source>
</evidence>
<keyword evidence="2" id="KW-1185">Reference proteome</keyword>
<proteinExistence type="predicted"/>
<evidence type="ECO:0000313" key="1">
    <source>
        <dbReference type="EMBL" id="GAA4195090.1"/>
    </source>
</evidence>
<name>A0ABP8B0Q3_9ACTN</name>
<organism evidence="1 2">
    <name type="scientific">Streptosporangium oxazolinicum</name>
    <dbReference type="NCBI Taxonomy" id="909287"/>
    <lineage>
        <taxon>Bacteria</taxon>
        <taxon>Bacillati</taxon>
        <taxon>Actinomycetota</taxon>
        <taxon>Actinomycetes</taxon>
        <taxon>Streptosporangiales</taxon>
        <taxon>Streptosporangiaceae</taxon>
        <taxon>Streptosporangium</taxon>
    </lineage>
</organism>
<dbReference type="Proteomes" id="UP001501251">
    <property type="component" value="Unassembled WGS sequence"/>
</dbReference>
<comment type="caution">
    <text evidence="1">The sequence shown here is derived from an EMBL/GenBank/DDBJ whole genome shotgun (WGS) entry which is preliminary data.</text>
</comment>
<gene>
    <name evidence="1" type="ORF">GCM10022252_40400</name>
</gene>
<dbReference type="EMBL" id="BAABAQ010000007">
    <property type="protein sequence ID" value="GAA4195090.1"/>
    <property type="molecule type" value="Genomic_DNA"/>
</dbReference>
<accession>A0ABP8B0Q3</accession>
<reference evidence="2" key="1">
    <citation type="journal article" date="2019" name="Int. J. Syst. Evol. Microbiol.">
        <title>The Global Catalogue of Microorganisms (GCM) 10K type strain sequencing project: providing services to taxonomists for standard genome sequencing and annotation.</title>
        <authorList>
            <consortium name="The Broad Institute Genomics Platform"/>
            <consortium name="The Broad Institute Genome Sequencing Center for Infectious Disease"/>
            <person name="Wu L."/>
            <person name="Ma J."/>
        </authorList>
    </citation>
    <scope>NUCLEOTIDE SEQUENCE [LARGE SCALE GENOMIC DNA]</scope>
    <source>
        <strain evidence="2">JCM 17388</strain>
    </source>
</reference>
<dbReference type="RefSeq" id="WP_344919506.1">
    <property type="nucleotide sequence ID" value="NZ_BAABAQ010000007.1"/>
</dbReference>
<sequence>MATQAMTPRTSARPRRTARRRLPWRAGAIGLGAAAAAMFFLGQVTPTATLSPTATPGGTALSGVSILLAAAAKAEAAPEGAYPTLRR</sequence>
<protein>
    <submittedName>
        <fullName evidence="1">Uncharacterized protein</fullName>
    </submittedName>
</protein>